<keyword evidence="3" id="KW-1185">Reference proteome</keyword>
<reference evidence="2 3" key="1">
    <citation type="submission" date="2017-09" db="EMBL/GenBank/DDBJ databases">
        <title>WGS assembly of Aquilegia coerulea Goldsmith.</title>
        <authorList>
            <person name="Hodges S."/>
            <person name="Kramer E."/>
            <person name="Nordborg M."/>
            <person name="Tomkins J."/>
            <person name="Borevitz J."/>
            <person name="Derieg N."/>
            <person name="Yan J."/>
            <person name="Mihaltcheva S."/>
            <person name="Hayes R.D."/>
            <person name="Rokhsar D."/>
        </authorList>
    </citation>
    <scope>NUCLEOTIDE SEQUENCE [LARGE SCALE GENOMIC DNA]</scope>
    <source>
        <strain evidence="3">cv. Goldsmith</strain>
    </source>
</reference>
<dbReference type="InterPro" id="IPR055513">
    <property type="entry name" value="DUF7086"/>
</dbReference>
<feature type="domain" description="DUF7086" evidence="1">
    <location>
        <begin position="7"/>
        <end position="142"/>
    </location>
</feature>
<accession>A0A2G5D6H6</accession>
<dbReference type="EMBL" id="KZ305044">
    <property type="protein sequence ID" value="PIA39116.1"/>
    <property type="molecule type" value="Genomic_DNA"/>
</dbReference>
<evidence type="ECO:0000259" key="1">
    <source>
        <dbReference type="Pfam" id="PF23324"/>
    </source>
</evidence>
<dbReference type="PANTHER" id="PTHR34272:SF1">
    <property type="entry name" value="EXPRESSED PROTEIN"/>
    <property type="match status" value="1"/>
</dbReference>
<dbReference type="Proteomes" id="UP000230069">
    <property type="component" value="Unassembled WGS sequence"/>
</dbReference>
<proteinExistence type="predicted"/>
<dbReference type="Pfam" id="PF23324">
    <property type="entry name" value="DUF7086"/>
    <property type="match status" value="1"/>
</dbReference>
<sequence>MATVHSLEYLRSKNITKIGGEVQCRRCNARYIHEFDLEEKFNEIAEYIHEHKERMDGRASKPWLVPDCPTCNYCGTPDCMRPVLPLADQIEEINWLFLLLGQILGFCTLCQLKCFCQHSGNNSTGPKERLLYVTYLALFKQLDPM</sequence>
<organism evidence="2 3">
    <name type="scientific">Aquilegia coerulea</name>
    <name type="common">Rocky mountain columbine</name>
    <dbReference type="NCBI Taxonomy" id="218851"/>
    <lineage>
        <taxon>Eukaryota</taxon>
        <taxon>Viridiplantae</taxon>
        <taxon>Streptophyta</taxon>
        <taxon>Embryophyta</taxon>
        <taxon>Tracheophyta</taxon>
        <taxon>Spermatophyta</taxon>
        <taxon>Magnoliopsida</taxon>
        <taxon>Ranunculales</taxon>
        <taxon>Ranunculaceae</taxon>
        <taxon>Thalictroideae</taxon>
        <taxon>Aquilegia</taxon>
    </lineage>
</organism>
<evidence type="ECO:0000313" key="3">
    <source>
        <dbReference type="Proteomes" id="UP000230069"/>
    </source>
</evidence>
<gene>
    <name evidence="2" type="ORF">AQUCO_02700357v1</name>
</gene>
<dbReference type="PANTHER" id="PTHR34272">
    <property type="entry name" value="EXPRESSED PROTEIN"/>
    <property type="match status" value="1"/>
</dbReference>
<feature type="non-terminal residue" evidence="2">
    <location>
        <position position="145"/>
    </location>
</feature>
<dbReference type="STRING" id="218851.A0A2G5D6H6"/>
<dbReference type="InParanoid" id="A0A2G5D6H6"/>
<dbReference type="AlphaFoldDB" id="A0A2G5D6H6"/>
<evidence type="ECO:0000313" key="2">
    <source>
        <dbReference type="EMBL" id="PIA39116.1"/>
    </source>
</evidence>
<protein>
    <recommendedName>
        <fullName evidence="1">DUF7086 domain-containing protein</fullName>
    </recommendedName>
</protein>
<name>A0A2G5D6H6_AQUCA</name>
<dbReference type="OrthoDB" id="1900495at2759"/>